<feature type="non-terminal residue" evidence="1">
    <location>
        <position position="1"/>
    </location>
</feature>
<reference evidence="1 2" key="1">
    <citation type="submission" date="2021-06" db="EMBL/GenBank/DDBJ databases">
        <title>Caerostris darwini draft genome.</title>
        <authorList>
            <person name="Kono N."/>
            <person name="Arakawa K."/>
        </authorList>
    </citation>
    <scope>NUCLEOTIDE SEQUENCE [LARGE SCALE GENOMIC DNA]</scope>
</reference>
<gene>
    <name evidence="1" type="ORF">CDAR_321551</name>
</gene>
<comment type="caution">
    <text evidence="1">The sequence shown here is derived from an EMBL/GenBank/DDBJ whole genome shotgun (WGS) entry which is preliminary data.</text>
</comment>
<evidence type="ECO:0000313" key="2">
    <source>
        <dbReference type="Proteomes" id="UP001054837"/>
    </source>
</evidence>
<evidence type="ECO:0000313" key="1">
    <source>
        <dbReference type="EMBL" id="GIY51643.1"/>
    </source>
</evidence>
<proteinExistence type="predicted"/>
<dbReference type="AlphaFoldDB" id="A0AAV4U1P9"/>
<accession>A0AAV4U1P9</accession>
<dbReference type="Proteomes" id="UP001054837">
    <property type="component" value="Unassembled WGS sequence"/>
</dbReference>
<organism evidence="1 2">
    <name type="scientific">Caerostris darwini</name>
    <dbReference type="NCBI Taxonomy" id="1538125"/>
    <lineage>
        <taxon>Eukaryota</taxon>
        <taxon>Metazoa</taxon>
        <taxon>Ecdysozoa</taxon>
        <taxon>Arthropoda</taxon>
        <taxon>Chelicerata</taxon>
        <taxon>Arachnida</taxon>
        <taxon>Araneae</taxon>
        <taxon>Araneomorphae</taxon>
        <taxon>Entelegynae</taxon>
        <taxon>Araneoidea</taxon>
        <taxon>Araneidae</taxon>
        <taxon>Caerostris</taxon>
    </lineage>
</organism>
<sequence>IPRSLMAPEPLPSPTEMERFRTSILASFFPGELLRFPPNLFLSPRNGLQASQIREQSSLAMALPKLGPEKELQLVESAVPVGH</sequence>
<protein>
    <submittedName>
        <fullName evidence="1">Uncharacterized protein</fullName>
    </submittedName>
</protein>
<dbReference type="EMBL" id="BPLQ01010561">
    <property type="protein sequence ID" value="GIY51643.1"/>
    <property type="molecule type" value="Genomic_DNA"/>
</dbReference>
<keyword evidence="2" id="KW-1185">Reference proteome</keyword>
<name>A0AAV4U1P9_9ARAC</name>